<dbReference type="OrthoDB" id="415706at2759"/>
<feature type="non-terminal residue" evidence="5">
    <location>
        <position position="1"/>
    </location>
</feature>
<name>A0A9P4QCL7_9PEZI</name>
<dbReference type="PROSITE" id="PS51388">
    <property type="entry name" value="GED"/>
    <property type="match status" value="1"/>
</dbReference>
<dbReference type="Pfam" id="PF00350">
    <property type="entry name" value="Dynamin_N"/>
    <property type="match status" value="1"/>
</dbReference>
<dbReference type="InterPro" id="IPR027417">
    <property type="entry name" value="P-loop_NTPase"/>
</dbReference>
<dbReference type="GO" id="GO:0008017">
    <property type="term" value="F:microtubule binding"/>
    <property type="evidence" value="ECO:0007669"/>
    <property type="project" value="TreeGrafter"/>
</dbReference>
<feature type="domain" description="GED" evidence="3">
    <location>
        <begin position="572"/>
        <end position="651"/>
    </location>
</feature>
<dbReference type="CDD" id="cd08771">
    <property type="entry name" value="DLP_1"/>
    <property type="match status" value="1"/>
</dbReference>
<dbReference type="InterPro" id="IPR045063">
    <property type="entry name" value="Dynamin_N"/>
</dbReference>
<dbReference type="SUPFAM" id="SSF52540">
    <property type="entry name" value="P-loop containing nucleoside triphosphate hydrolases"/>
    <property type="match status" value="1"/>
</dbReference>
<keyword evidence="2" id="KW-0342">GTP-binding</keyword>
<dbReference type="GO" id="GO:0006897">
    <property type="term" value="P:endocytosis"/>
    <property type="evidence" value="ECO:0007669"/>
    <property type="project" value="TreeGrafter"/>
</dbReference>
<dbReference type="AlphaFoldDB" id="A0A9P4QCL7"/>
<dbReference type="InterPro" id="IPR000375">
    <property type="entry name" value="Dynamin_stalk"/>
</dbReference>
<dbReference type="Gene3D" id="3.40.50.300">
    <property type="entry name" value="P-loop containing nucleotide triphosphate hydrolases"/>
    <property type="match status" value="1"/>
</dbReference>
<organism evidence="5 6">
    <name type="scientific">Polychaeton citri CBS 116435</name>
    <dbReference type="NCBI Taxonomy" id="1314669"/>
    <lineage>
        <taxon>Eukaryota</taxon>
        <taxon>Fungi</taxon>
        <taxon>Dikarya</taxon>
        <taxon>Ascomycota</taxon>
        <taxon>Pezizomycotina</taxon>
        <taxon>Dothideomycetes</taxon>
        <taxon>Dothideomycetidae</taxon>
        <taxon>Capnodiales</taxon>
        <taxon>Capnodiaceae</taxon>
        <taxon>Polychaeton</taxon>
    </lineage>
</organism>
<dbReference type="SMART" id="SM00053">
    <property type="entry name" value="DYNc"/>
    <property type="match status" value="1"/>
</dbReference>
<evidence type="ECO:0000256" key="2">
    <source>
        <dbReference type="ARBA" id="ARBA00023134"/>
    </source>
</evidence>
<gene>
    <name evidence="5" type="ORF">K431DRAFT_194080</name>
</gene>
<dbReference type="Proteomes" id="UP000799441">
    <property type="component" value="Unassembled WGS sequence"/>
</dbReference>
<dbReference type="InterPro" id="IPR001401">
    <property type="entry name" value="Dynamin_GTPase"/>
</dbReference>
<reference evidence="5" key="1">
    <citation type="journal article" date="2020" name="Stud. Mycol.">
        <title>101 Dothideomycetes genomes: a test case for predicting lifestyles and emergence of pathogens.</title>
        <authorList>
            <person name="Haridas S."/>
            <person name="Albert R."/>
            <person name="Binder M."/>
            <person name="Bloem J."/>
            <person name="Labutti K."/>
            <person name="Salamov A."/>
            <person name="Andreopoulos B."/>
            <person name="Baker S."/>
            <person name="Barry K."/>
            <person name="Bills G."/>
            <person name="Bluhm B."/>
            <person name="Cannon C."/>
            <person name="Castanera R."/>
            <person name="Culley D."/>
            <person name="Daum C."/>
            <person name="Ezra D."/>
            <person name="Gonzalez J."/>
            <person name="Henrissat B."/>
            <person name="Kuo A."/>
            <person name="Liang C."/>
            <person name="Lipzen A."/>
            <person name="Lutzoni F."/>
            <person name="Magnuson J."/>
            <person name="Mondo S."/>
            <person name="Nolan M."/>
            <person name="Ohm R."/>
            <person name="Pangilinan J."/>
            <person name="Park H.-J."/>
            <person name="Ramirez L."/>
            <person name="Alfaro M."/>
            <person name="Sun H."/>
            <person name="Tritt A."/>
            <person name="Yoshinaga Y."/>
            <person name="Zwiers L.-H."/>
            <person name="Turgeon B."/>
            <person name="Goodwin S."/>
            <person name="Spatafora J."/>
            <person name="Crous P."/>
            <person name="Grigoriev I."/>
        </authorList>
    </citation>
    <scope>NUCLEOTIDE SEQUENCE</scope>
    <source>
        <strain evidence="5">CBS 116435</strain>
    </source>
</reference>
<evidence type="ECO:0008006" key="7">
    <source>
        <dbReference type="Google" id="ProtNLM"/>
    </source>
</evidence>
<dbReference type="GO" id="GO:0016020">
    <property type="term" value="C:membrane"/>
    <property type="evidence" value="ECO:0007669"/>
    <property type="project" value="TreeGrafter"/>
</dbReference>
<keyword evidence="6" id="KW-1185">Reference proteome</keyword>
<dbReference type="GO" id="GO:0005525">
    <property type="term" value="F:GTP binding"/>
    <property type="evidence" value="ECO:0007669"/>
    <property type="project" value="InterPro"/>
</dbReference>
<protein>
    <recommendedName>
        <fullName evidence="7">P-loop containing nucleoside triphosphate hydrolase protein</fullName>
    </recommendedName>
</protein>
<dbReference type="InterPro" id="IPR022812">
    <property type="entry name" value="Dynamin"/>
</dbReference>
<keyword evidence="1" id="KW-0547">Nucleotide-binding</keyword>
<dbReference type="Pfam" id="PF01031">
    <property type="entry name" value="Dynamin_M"/>
    <property type="match status" value="1"/>
</dbReference>
<dbReference type="InterPro" id="IPR030381">
    <property type="entry name" value="G_DYNAMIN_dom"/>
</dbReference>
<dbReference type="PANTHER" id="PTHR11566">
    <property type="entry name" value="DYNAMIN"/>
    <property type="match status" value="1"/>
</dbReference>
<accession>A0A9P4QCL7</accession>
<proteinExistence type="predicted"/>
<dbReference type="InterPro" id="IPR020850">
    <property type="entry name" value="GED_dom"/>
</dbReference>
<evidence type="ECO:0000259" key="4">
    <source>
        <dbReference type="PROSITE" id="PS51718"/>
    </source>
</evidence>
<dbReference type="GO" id="GO:0048312">
    <property type="term" value="P:intracellular distribution of mitochondria"/>
    <property type="evidence" value="ECO:0007669"/>
    <property type="project" value="TreeGrafter"/>
</dbReference>
<feature type="domain" description="Dynamin-type G" evidence="4">
    <location>
        <begin position="24"/>
        <end position="305"/>
    </location>
</feature>
<dbReference type="GO" id="GO:0005874">
    <property type="term" value="C:microtubule"/>
    <property type="evidence" value="ECO:0007669"/>
    <property type="project" value="TreeGrafter"/>
</dbReference>
<dbReference type="GO" id="GO:0016559">
    <property type="term" value="P:peroxisome fission"/>
    <property type="evidence" value="ECO:0007669"/>
    <property type="project" value="TreeGrafter"/>
</dbReference>
<dbReference type="GO" id="GO:0003924">
    <property type="term" value="F:GTPase activity"/>
    <property type="evidence" value="ECO:0007669"/>
    <property type="project" value="InterPro"/>
</dbReference>
<dbReference type="GO" id="GO:0005739">
    <property type="term" value="C:mitochondrion"/>
    <property type="evidence" value="ECO:0007669"/>
    <property type="project" value="TreeGrafter"/>
</dbReference>
<sequence>LQLPEQQELLDVVDKMRYYGFSSEIDLPQLIVCGNQSAGKSSVLEAISRHRFPTASQFCTRFATELILRRSQTPSFSVTMAAAEKRSNPDDVARIRSFTTEAKDIPTVIDEATHHLKNVDPGPAFYEDRLCIEICGKEQPHLTLVDLPGLVQAANVQQTQKDIQTVQRLVHRYMERPQSIILAIVNASNDVATQPVLEMARKCDPAGSRTLGIVTKPDIIDEGDKPHVALNVANQGVIKLHLGWHILKNRGHLQRDHSADQRDAEEQHFLDQDSWRDIPAGSKGITTLRTKLSAILFHRICDVLPVLTQWVKREIDQATRDRNSLGKPRPSIEDQRIYIFKITEQARNLISSGINGTYNASFFRQNSGNVNQSRRFRAWLGKRNELFACRMYTHGHRHDIVADGSQQSFGISVDFDGDVDGKPMQIPWSRYVEAVEQRLRENSGCELPGNYPSSNIADLFDVQAASWATIAGEHLENCINQAHKFLRQVLNSVAAPHTATALYGYVVEPAMQHIRDDLTKRVQQLHDPYRKHMAHTLSRDFVSRVDQQRQRREQLQEASEHPALRAAMESPACRVIDQMQVYYEIVLGTFVENVAVLAIESILVEGMKDMLPSETFGMMSAEQLGVLASEPDDILEKRRTLDERLKNLTEV</sequence>
<evidence type="ECO:0000313" key="5">
    <source>
        <dbReference type="EMBL" id="KAF2723248.1"/>
    </source>
</evidence>
<dbReference type="EMBL" id="MU003777">
    <property type="protein sequence ID" value="KAF2723248.1"/>
    <property type="molecule type" value="Genomic_DNA"/>
</dbReference>
<comment type="caution">
    <text evidence="5">The sequence shown here is derived from an EMBL/GenBank/DDBJ whole genome shotgun (WGS) entry which is preliminary data.</text>
</comment>
<dbReference type="GO" id="GO:0000266">
    <property type="term" value="P:mitochondrial fission"/>
    <property type="evidence" value="ECO:0007669"/>
    <property type="project" value="TreeGrafter"/>
</dbReference>
<dbReference type="PRINTS" id="PR00195">
    <property type="entry name" value="DYNAMIN"/>
</dbReference>
<dbReference type="Gene3D" id="1.20.120.1240">
    <property type="entry name" value="Dynamin, middle domain"/>
    <property type="match status" value="1"/>
</dbReference>
<evidence type="ECO:0000259" key="3">
    <source>
        <dbReference type="PROSITE" id="PS51388"/>
    </source>
</evidence>
<dbReference type="PANTHER" id="PTHR11566:SF149">
    <property type="entry name" value="GTPASE, PUTATIVE (AFU_ORTHOLOGUE AFUA_6G11890)-RELATED"/>
    <property type="match status" value="1"/>
</dbReference>
<feature type="non-terminal residue" evidence="5">
    <location>
        <position position="651"/>
    </location>
</feature>
<evidence type="ECO:0000313" key="6">
    <source>
        <dbReference type="Proteomes" id="UP000799441"/>
    </source>
</evidence>
<dbReference type="PROSITE" id="PS51718">
    <property type="entry name" value="G_DYNAMIN_2"/>
    <property type="match status" value="1"/>
</dbReference>
<evidence type="ECO:0000256" key="1">
    <source>
        <dbReference type="ARBA" id="ARBA00022741"/>
    </source>
</evidence>